<dbReference type="Proteomes" id="UP000672032">
    <property type="component" value="Chromosome 2"/>
</dbReference>
<dbReference type="InterPro" id="IPR007138">
    <property type="entry name" value="ABM_dom"/>
</dbReference>
<dbReference type="InterPro" id="IPR011008">
    <property type="entry name" value="Dimeric_a/b-barrel"/>
</dbReference>
<dbReference type="OrthoDB" id="10011777at2759"/>
<dbReference type="EMBL" id="CP063406">
    <property type="protein sequence ID" value="QSZ31163.1"/>
    <property type="molecule type" value="Genomic_DNA"/>
</dbReference>
<gene>
    <name evidence="2" type="ORF">DSL72_000726</name>
</gene>
<evidence type="ECO:0000259" key="1">
    <source>
        <dbReference type="PROSITE" id="PS51725"/>
    </source>
</evidence>
<protein>
    <recommendedName>
        <fullName evidence="1">ABM domain-containing protein</fullName>
    </recommendedName>
</protein>
<evidence type="ECO:0000313" key="2">
    <source>
        <dbReference type="EMBL" id="QSZ31163.1"/>
    </source>
</evidence>
<reference evidence="2" key="1">
    <citation type="submission" date="2020-10" db="EMBL/GenBank/DDBJ databases">
        <title>Genome Sequence of Monilinia vaccinii-corymbosi Sheds Light on Mummy Berry Disease Infection of Blueberry and Mating Type.</title>
        <authorList>
            <person name="Yow A.G."/>
            <person name="Zhang Y."/>
            <person name="Bansal K."/>
            <person name="Eacker S.M."/>
            <person name="Sullivan S."/>
            <person name="Liachko I."/>
            <person name="Cubeta M.A."/>
            <person name="Rollins J.A."/>
            <person name="Ashrafi H."/>
        </authorList>
    </citation>
    <scope>NUCLEOTIDE SEQUENCE</scope>
    <source>
        <strain evidence="2">RL-1</strain>
    </source>
</reference>
<sequence>MAQVYSAVIVTPAPGKEARLRELFTQLANHVEKNEKEILKFQVFEQHDGENGNVFVFHELYQDEAAHEAHFKTPYFTEFSKTFTDEGLLGAPVDIKKMKLFAGFESR</sequence>
<dbReference type="PANTHER" id="PTHR40624">
    <property type="entry name" value="BIOSYNTHESIS MONOOXYGENASE, PUTATIVE (AFU_ORTHOLOGUE AFUA_1G12025)-RELATED"/>
    <property type="match status" value="1"/>
</dbReference>
<dbReference type="AlphaFoldDB" id="A0A8A3P054"/>
<dbReference type="PANTHER" id="PTHR40624:SF1">
    <property type="entry name" value="BIOSYNTHESIS MONOOXYGENASE, PUTATIVE (AFU_ORTHOLOGUE AFUA_1G12025)-RELATED"/>
    <property type="match status" value="1"/>
</dbReference>
<name>A0A8A3P054_9HELO</name>
<proteinExistence type="predicted"/>
<keyword evidence="3" id="KW-1185">Reference proteome</keyword>
<dbReference type="Gene3D" id="3.30.70.100">
    <property type="match status" value="1"/>
</dbReference>
<accession>A0A8A3P054</accession>
<feature type="domain" description="ABM" evidence="1">
    <location>
        <begin position="4"/>
        <end position="98"/>
    </location>
</feature>
<organism evidence="2 3">
    <name type="scientific">Monilinia vaccinii-corymbosi</name>
    <dbReference type="NCBI Taxonomy" id="61207"/>
    <lineage>
        <taxon>Eukaryota</taxon>
        <taxon>Fungi</taxon>
        <taxon>Dikarya</taxon>
        <taxon>Ascomycota</taxon>
        <taxon>Pezizomycotina</taxon>
        <taxon>Leotiomycetes</taxon>
        <taxon>Helotiales</taxon>
        <taxon>Sclerotiniaceae</taxon>
        <taxon>Monilinia</taxon>
    </lineage>
</organism>
<dbReference type="SUPFAM" id="SSF54909">
    <property type="entry name" value="Dimeric alpha+beta barrel"/>
    <property type="match status" value="1"/>
</dbReference>
<dbReference type="Pfam" id="PF03992">
    <property type="entry name" value="ABM"/>
    <property type="match status" value="1"/>
</dbReference>
<evidence type="ECO:0000313" key="3">
    <source>
        <dbReference type="Proteomes" id="UP000672032"/>
    </source>
</evidence>
<dbReference type="PROSITE" id="PS51725">
    <property type="entry name" value="ABM"/>
    <property type="match status" value="1"/>
</dbReference>